<accession>A0AAT9HQW9</accession>
<organism evidence="1">
    <name type="scientific">Streptomyces haneummycinicus</name>
    <dbReference type="NCBI Taxonomy" id="3074435"/>
    <lineage>
        <taxon>Bacteria</taxon>
        <taxon>Bacillati</taxon>
        <taxon>Actinomycetota</taxon>
        <taxon>Actinomycetes</taxon>
        <taxon>Kitasatosporales</taxon>
        <taxon>Streptomycetaceae</taxon>
        <taxon>Streptomyces</taxon>
    </lineage>
</organism>
<reference evidence="1" key="1">
    <citation type="submission" date="2024-06" db="EMBL/GenBank/DDBJ databases">
        <authorList>
            <consortium name="consrtm"/>
            <person name="Uemura M."/>
            <person name="Terahara T."/>
        </authorList>
    </citation>
    <scope>NUCLEOTIDE SEQUENCE</scope>
    <source>
        <strain evidence="1">KM77-8</strain>
    </source>
</reference>
<proteinExistence type="predicted"/>
<evidence type="ECO:0000313" key="1">
    <source>
        <dbReference type="EMBL" id="BFO19579.1"/>
    </source>
</evidence>
<reference evidence="1" key="2">
    <citation type="submission" date="2024-07" db="EMBL/GenBank/DDBJ databases">
        <title>Streptomyces haneummycinica sp. nov., a new antibiotic-producing actinobacterium isolated from marine sediment.</title>
        <authorList>
            <person name="Uemura M."/>
            <person name="Hamada M."/>
            <person name="Hirano S."/>
            <person name="Kobayashi K."/>
            <person name="Ohshiro T."/>
            <person name="Kobayashi T."/>
            <person name="Terahara T."/>
        </authorList>
    </citation>
    <scope>NUCLEOTIDE SEQUENCE</scope>
    <source>
        <strain evidence="1">KM77-8</strain>
    </source>
</reference>
<sequence length="70" mass="7434">MLTRKDEEQLNSIVEGQHGGRSERLRLPGLRHALCVKKADEGQSLDGLGVSGLIGVVIRTPEGVGEASRG</sequence>
<protein>
    <submittedName>
        <fullName evidence="1">Uncharacterized protein</fullName>
    </submittedName>
</protein>
<gene>
    <name evidence="1" type="ORF">SHKM778_59670</name>
</gene>
<name>A0AAT9HQW9_9ACTN</name>
<dbReference type="AlphaFoldDB" id="A0AAT9HQW9"/>
<dbReference type="EMBL" id="AP035768">
    <property type="protein sequence ID" value="BFO19579.1"/>
    <property type="molecule type" value="Genomic_DNA"/>
</dbReference>